<dbReference type="SUPFAM" id="SSF56752">
    <property type="entry name" value="D-aminoacid aminotransferase-like PLP-dependent enzymes"/>
    <property type="match status" value="1"/>
</dbReference>
<keyword evidence="2" id="KW-1185">Reference proteome</keyword>
<keyword evidence="1" id="KW-0456">Lyase</keyword>
<dbReference type="Pfam" id="PF01063">
    <property type="entry name" value="Aminotran_4"/>
    <property type="match status" value="1"/>
</dbReference>
<dbReference type="InterPro" id="IPR043131">
    <property type="entry name" value="BCAT-like_N"/>
</dbReference>
<dbReference type="Gene3D" id="3.30.470.10">
    <property type="match status" value="1"/>
</dbReference>
<dbReference type="AlphaFoldDB" id="A0AAD5WQG2"/>
<name>A0AAD5WQG2_9PEZI</name>
<comment type="caution">
    <text evidence="1">The sequence shown here is derived from an EMBL/GenBank/DDBJ whole genome shotgun (WGS) entry which is preliminary data.</text>
</comment>
<dbReference type="EMBL" id="JAKWBI020000195">
    <property type="protein sequence ID" value="KAJ2899517.1"/>
    <property type="molecule type" value="Genomic_DNA"/>
</dbReference>
<sequence length="278" mass="30654">MAANETFELFTSLRYDKVLLDVPTLGIKNAGWNLSNASALYMLDFHRDRMLRAATFWGWTGAIDAITGDEGLQRLMEYVSGIVTKAGTQNTPQRIKVVLSKDGELSHETSPAGAIDLANLFPARLPPSGLTRADSEAADPLKEPIFEVAVDTIQTDPSEFTHFKTTKRRMYDGARSRGNIAVTDNKEVLIVNVHDNTIMEGSVTTPYFWRGGRWVTPPVSRGYDPNSGSGGQDGTTRRWSLERNIAAEEPVTADSLVNGEECWISNGVRGFRFGIIKL</sequence>
<proteinExistence type="predicted"/>
<dbReference type="Gene3D" id="3.20.10.10">
    <property type="entry name" value="D-amino Acid Aminotransferase, subunit A, domain 2"/>
    <property type="match status" value="1"/>
</dbReference>
<reference evidence="1" key="1">
    <citation type="submission" date="2022-07" db="EMBL/GenBank/DDBJ databases">
        <title>Draft genome sequence of Zalerion maritima ATCC 34329, a (micro)plastics degrading marine fungus.</title>
        <authorList>
            <person name="Paco A."/>
            <person name="Goncalves M.F.M."/>
            <person name="Rocha-Santos T.A.P."/>
            <person name="Alves A."/>
        </authorList>
    </citation>
    <scope>NUCLEOTIDE SEQUENCE</scope>
    <source>
        <strain evidence="1">ATCC 34329</strain>
    </source>
</reference>
<protein>
    <submittedName>
        <fullName evidence="1">Aminodeoxychorismate lyase</fullName>
    </submittedName>
</protein>
<organism evidence="1 2">
    <name type="scientific">Zalerion maritima</name>
    <dbReference type="NCBI Taxonomy" id="339359"/>
    <lineage>
        <taxon>Eukaryota</taxon>
        <taxon>Fungi</taxon>
        <taxon>Dikarya</taxon>
        <taxon>Ascomycota</taxon>
        <taxon>Pezizomycotina</taxon>
        <taxon>Sordariomycetes</taxon>
        <taxon>Lulworthiomycetidae</taxon>
        <taxon>Lulworthiales</taxon>
        <taxon>Lulworthiaceae</taxon>
        <taxon>Zalerion</taxon>
    </lineage>
</organism>
<dbReference type="GO" id="GO:0016829">
    <property type="term" value="F:lyase activity"/>
    <property type="evidence" value="ECO:0007669"/>
    <property type="project" value="UniProtKB-KW"/>
</dbReference>
<accession>A0AAD5WQG2</accession>
<dbReference type="InterPro" id="IPR043132">
    <property type="entry name" value="BCAT-like_C"/>
</dbReference>
<dbReference type="InterPro" id="IPR036038">
    <property type="entry name" value="Aminotransferase-like"/>
</dbReference>
<dbReference type="Proteomes" id="UP001201980">
    <property type="component" value="Unassembled WGS sequence"/>
</dbReference>
<gene>
    <name evidence="1" type="ORF">MKZ38_003011</name>
</gene>
<evidence type="ECO:0000313" key="2">
    <source>
        <dbReference type="Proteomes" id="UP001201980"/>
    </source>
</evidence>
<dbReference type="InterPro" id="IPR001544">
    <property type="entry name" value="Aminotrans_IV"/>
</dbReference>
<evidence type="ECO:0000313" key="1">
    <source>
        <dbReference type="EMBL" id="KAJ2899517.1"/>
    </source>
</evidence>